<sequence>AGWSAAGRSARAGGLAARRIRLLPHRPGRGHRPGLPHRRRQLRGLGRSGGGRGARGRRPAPAPAPPGLDGHPRPGSGHHGPSSCRAAALLPLAQPHGGGGGRPGPAAGGPSGCQTTATGAQPAGRVPAPRRRAIRRWWRRGPRSGRPAGRRRPRAAVRQRPAGGRALPAGRRRRRPATPARHRLGQGRQAAHRSHQRSRRRRRLCLAGLPPAAGRARGRSCARLQPGGPPPGRARCPPPTGPAVLLAHPPSRPPPHLCHPPARRRSRPAGGAGAARPRERRQHPGLHSRVQGAAPARARAHPSPRV</sequence>
<feature type="compositionally biased region" description="Low complexity" evidence="1">
    <location>
        <begin position="205"/>
        <end position="223"/>
    </location>
</feature>
<feature type="compositionally biased region" description="Basic residues" evidence="1">
    <location>
        <begin position="18"/>
        <end position="42"/>
    </location>
</feature>
<name>A0A6J4IVP3_9ACTN</name>
<evidence type="ECO:0000256" key="1">
    <source>
        <dbReference type="SAM" id="MobiDB-lite"/>
    </source>
</evidence>
<gene>
    <name evidence="2" type="ORF">AVDCRST_MAG76-2907</name>
</gene>
<feature type="compositionally biased region" description="Low complexity" evidence="1">
    <location>
        <begin position="1"/>
        <end position="17"/>
    </location>
</feature>
<feature type="compositionally biased region" description="Low complexity" evidence="1">
    <location>
        <begin position="67"/>
        <end position="95"/>
    </location>
</feature>
<dbReference type="EMBL" id="CADCSZ010000176">
    <property type="protein sequence ID" value="CAA9263307.1"/>
    <property type="molecule type" value="Genomic_DNA"/>
</dbReference>
<proteinExistence type="predicted"/>
<protein>
    <submittedName>
        <fullName evidence="2">Site-specific tyrosine recombinase XerC</fullName>
    </submittedName>
</protein>
<organism evidence="2">
    <name type="scientific">uncultured Acidimicrobiales bacterium</name>
    <dbReference type="NCBI Taxonomy" id="310071"/>
    <lineage>
        <taxon>Bacteria</taxon>
        <taxon>Bacillati</taxon>
        <taxon>Actinomycetota</taxon>
        <taxon>Acidimicrobiia</taxon>
        <taxon>Acidimicrobiales</taxon>
        <taxon>environmental samples</taxon>
    </lineage>
</organism>
<accession>A0A6J4IVP3</accession>
<feature type="non-terminal residue" evidence="2">
    <location>
        <position position="1"/>
    </location>
</feature>
<feature type="compositionally biased region" description="Pro residues" evidence="1">
    <location>
        <begin position="227"/>
        <end position="241"/>
    </location>
</feature>
<reference evidence="2" key="1">
    <citation type="submission" date="2020-02" db="EMBL/GenBank/DDBJ databases">
        <authorList>
            <person name="Meier V. D."/>
        </authorList>
    </citation>
    <scope>NUCLEOTIDE SEQUENCE</scope>
    <source>
        <strain evidence="2">AVDCRST_MAG76</strain>
    </source>
</reference>
<dbReference type="AlphaFoldDB" id="A0A6J4IVP3"/>
<feature type="non-terminal residue" evidence="2">
    <location>
        <position position="306"/>
    </location>
</feature>
<feature type="compositionally biased region" description="Basic residues" evidence="1">
    <location>
        <begin position="170"/>
        <end position="204"/>
    </location>
</feature>
<feature type="compositionally biased region" description="Low complexity" evidence="1">
    <location>
        <begin position="158"/>
        <end position="169"/>
    </location>
</feature>
<evidence type="ECO:0000313" key="2">
    <source>
        <dbReference type="EMBL" id="CAA9263307.1"/>
    </source>
</evidence>
<feature type="region of interest" description="Disordered" evidence="1">
    <location>
        <begin position="1"/>
        <end position="306"/>
    </location>
</feature>
<feature type="compositionally biased region" description="Gly residues" evidence="1">
    <location>
        <begin position="96"/>
        <end position="111"/>
    </location>
</feature>
<feature type="compositionally biased region" description="Basic residues" evidence="1">
    <location>
        <begin position="128"/>
        <end position="157"/>
    </location>
</feature>